<sequence length="112" mass="12635">MFRSASTPAIKKVASSPAMDTVVDIVLADGKAPNLVSTSAFPNRRRASIIAGIFFAVFLILVFVVLVLVEKYELDKQLDELRMRREQGEDILDKHIYLFPTQKKSKENGDFF</sequence>
<dbReference type="EMBL" id="OB660535">
    <property type="protein sequence ID" value="CAD7225253.1"/>
    <property type="molecule type" value="Genomic_DNA"/>
</dbReference>
<accession>A0A7R8W5I2</accession>
<name>A0A7R8W5I2_9CRUS</name>
<evidence type="ECO:0000313" key="1">
    <source>
        <dbReference type="EMBL" id="CAD7225253.1"/>
    </source>
</evidence>
<organism evidence="1">
    <name type="scientific">Cyprideis torosa</name>
    <dbReference type="NCBI Taxonomy" id="163714"/>
    <lineage>
        <taxon>Eukaryota</taxon>
        <taxon>Metazoa</taxon>
        <taxon>Ecdysozoa</taxon>
        <taxon>Arthropoda</taxon>
        <taxon>Crustacea</taxon>
        <taxon>Oligostraca</taxon>
        <taxon>Ostracoda</taxon>
        <taxon>Podocopa</taxon>
        <taxon>Podocopida</taxon>
        <taxon>Cytherocopina</taxon>
        <taxon>Cytheroidea</taxon>
        <taxon>Cytherideidae</taxon>
        <taxon>Cyprideis</taxon>
    </lineage>
</organism>
<reference evidence="1" key="1">
    <citation type="submission" date="2020-11" db="EMBL/GenBank/DDBJ databases">
        <authorList>
            <person name="Tran Van P."/>
        </authorList>
    </citation>
    <scope>NUCLEOTIDE SEQUENCE</scope>
</reference>
<proteinExistence type="predicted"/>
<dbReference type="AlphaFoldDB" id="A0A7R8W5I2"/>
<gene>
    <name evidence="1" type="ORF">CTOB1V02_LOCUS3198</name>
</gene>
<protein>
    <submittedName>
        <fullName evidence="1">Uncharacterized protein</fullName>
    </submittedName>
</protein>